<dbReference type="Pfam" id="PF24068">
    <property type="entry name" value="TPD1_C"/>
    <property type="match status" value="1"/>
</dbReference>
<dbReference type="GO" id="GO:0001709">
    <property type="term" value="P:cell fate determination"/>
    <property type="evidence" value="ECO:0000318"/>
    <property type="project" value="GO_Central"/>
</dbReference>
<dbReference type="eggNOG" id="ENOG502S7JS">
    <property type="taxonomic scope" value="Eukaryota"/>
</dbReference>
<dbReference type="PaxDb" id="3847-GLYMA17G33330.1"/>
<accession>I1MWZ6</accession>
<evidence type="ECO:0008006" key="6">
    <source>
        <dbReference type="Google" id="ProtNLM"/>
    </source>
</evidence>
<proteinExistence type="predicted"/>
<protein>
    <recommendedName>
        <fullName evidence="6">Beta-1,3-N-Acetylglucosaminyltransferase family protein</fullName>
    </recommendedName>
</protein>
<evidence type="ECO:0000313" key="4">
    <source>
        <dbReference type="EnsemblPlants" id="KRH05287"/>
    </source>
</evidence>
<evidence type="ECO:0000313" key="5">
    <source>
        <dbReference type="Proteomes" id="UP000008827"/>
    </source>
</evidence>
<dbReference type="InParanoid" id="I1MWZ6"/>
<reference evidence="3 4" key="1">
    <citation type="journal article" date="2010" name="Nature">
        <title>Genome sequence of the palaeopolyploid soybean.</title>
        <authorList>
            <person name="Schmutz J."/>
            <person name="Cannon S.B."/>
            <person name="Schlueter J."/>
            <person name="Ma J."/>
            <person name="Mitros T."/>
            <person name="Nelson W."/>
            <person name="Hyten D.L."/>
            <person name="Song Q."/>
            <person name="Thelen J.J."/>
            <person name="Cheng J."/>
            <person name="Xu D."/>
            <person name="Hellsten U."/>
            <person name="May G.D."/>
            <person name="Yu Y."/>
            <person name="Sakurai T."/>
            <person name="Umezawa T."/>
            <person name="Bhattacharyya M.K."/>
            <person name="Sandhu D."/>
            <person name="Valliyodan B."/>
            <person name="Lindquist E."/>
            <person name="Peto M."/>
            <person name="Grant D."/>
            <person name="Shu S."/>
            <person name="Goodstein D."/>
            <person name="Barry K."/>
            <person name="Futrell-Griggs M."/>
            <person name="Abernathy B."/>
            <person name="Du J."/>
            <person name="Tian Z."/>
            <person name="Zhu L."/>
            <person name="Gill N."/>
            <person name="Joshi T."/>
            <person name="Libault M."/>
            <person name="Sethuraman A."/>
            <person name="Zhang X.-C."/>
            <person name="Shinozaki K."/>
            <person name="Nguyen H.T."/>
            <person name="Wing R.A."/>
            <person name="Cregan P."/>
            <person name="Specht J."/>
            <person name="Grimwood J."/>
            <person name="Rokhsar D."/>
            <person name="Stacey G."/>
            <person name="Shoemaker R.C."/>
            <person name="Jackson S.A."/>
        </authorList>
    </citation>
    <scope>NUCLEOTIDE SEQUENCE [LARGE SCALE GENOMIC DNA]</scope>
    <source>
        <strain evidence="4">cv. Williams 82</strain>
        <tissue evidence="3">Callus</tissue>
    </source>
</reference>
<evidence type="ECO:0000256" key="1">
    <source>
        <dbReference type="ARBA" id="ARBA00022729"/>
    </source>
</evidence>
<reference evidence="3" key="3">
    <citation type="submission" date="2018-07" db="EMBL/GenBank/DDBJ databases">
        <title>WGS assembly of Glycine max.</title>
        <authorList>
            <person name="Schmutz J."/>
            <person name="Cannon S."/>
            <person name="Schlueter J."/>
            <person name="Ma J."/>
            <person name="Mitros T."/>
            <person name="Nelson W."/>
            <person name="Hyten D."/>
            <person name="Song Q."/>
            <person name="Thelen J."/>
            <person name="Cheng J."/>
            <person name="Xu D."/>
            <person name="Hellsten U."/>
            <person name="May G."/>
            <person name="Yu Y."/>
            <person name="Sakurai T."/>
            <person name="Umezawa T."/>
            <person name="Bhattacharyya M."/>
            <person name="Sandhu D."/>
            <person name="Valliyodan B."/>
            <person name="Lindquist E."/>
            <person name="Peto M."/>
            <person name="Grant D."/>
            <person name="Shu S."/>
            <person name="Goodstein D."/>
            <person name="Barry K."/>
            <person name="Futrell-Griggs M."/>
            <person name="Abernathy B."/>
            <person name="Du J."/>
            <person name="Tian Z."/>
            <person name="Zhu L."/>
            <person name="Gill N."/>
            <person name="Joshi T."/>
            <person name="Libault M."/>
            <person name="Sethuraman A."/>
            <person name="Zhang X."/>
            <person name="Shinozaki K."/>
            <person name="Nguyen H."/>
            <person name="Wing R."/>
            <person name="Cregan P."/>
            <person name="Specht J."/>
            <person name="Grimwood J."/>
            <person name="Rokhsar D."/>
            <person name="Stacey G."/>
            <person name="Shoemaker R."/>
            <person name="Jackson S."/>
        </authorList>
    </citation>
    <scope>NUCLEOTIDE SEQUENCE</scope>
    <source>
        <tissue evidence="3">Callus</tissue>
    </source>
</reference>
<dbReference type="AlphaFoldDB" id="I1MWZ6"/>
<dbReference type="FunCoup" id="I1MWZ6">
    <property type="interactions" value="127"/>
</dbReference>
<name>I1MWZ6_SOYBN</name>
<gene>
    <name evidence="3" type="ORF">GLYMA_17G218100</name>
</gene>
<dbReference type="Proteomes" id="UP000008827">
    <property type="component" value="Chromosome 17"/>
</dbReference>
<keyword evidence="1 2" id="KW-0732">Signal</keyword>
<dbReference type="EMBL" id="CM000850">
    <property type="protein sequence ID" value="KRH05287.1"/>
    <property type="molecule type" value="Genomic_DNA"/>
</dbReference>
<keyword evidence="5" id="KW-1185">Reference proteome</keyword>
<dbReference type="InterPro" id="IPR040361">
    <property type="entry name" value="TPD1"/>
</dbReference>
<sequence>MADSTIKILSIVLFLCFVSQGYSQCFLSDLSVSQIQTGVKMQGKPEWNVTITNNCSCVQKNVILSCNGFQSVEQIDPSLLKISPNGCLVNDGQPIYTDAIKFKYVWNQSFPLNPISSEIACS</sequence>
<dbReference type="Gramene" id="KRH05287">
    <property type="protein sequence ID" value="KRH05287"/>
    <property type="gene ID" value="GLYMA_17G218100"/>
</dbReference>
<dbReference type="PANTHER" id="PTHR33184:SF80">
    <property type="entry name" value="BETA-1,3-N-ACETYLGLUCOSAMINYLTRANSFERASE FAMILY PROTEIN"/>
    <property type="match status" value="1"/>
</dbReference>
<evidence type="ECO:0000256" key="2">
    <source>
        <dbReference type="SAM" id="SignalP"/>
    </source>
</evidence>
<dbReference type="OrthoDB" id="603213at2759"/>
<feature type="chain" id="PRO_5014579181" description="Beta-1,3-N-Acetylglucosaminyltransferase family protein" evidence="2">
    <location>
        <begin position="24"/>
        <end position="122"/>
    </location>
</feature>
<dbReference type="PANTHER" id="PTHR33184">
    <property type="entry name" value="PROTEIN TAPETUM DETERMINANT 1-LIKE-RELATED"/>
    <property type="match status" value="1"/>
</dbReference>
<organism evidence="4">
    <name type="scientific">Glycine max</name>
    <name type="common">Soybean</name>
    <name type="synonym">Glycine hispida</name>
    <dbReference type="NCBI Taxonomy" id="3847"/>
    <lineage>
        <taxon>Eukaryota</taxon>
        <taxon>Viridiplantae</taxon>
        <taxon>Streptophyta</taxon>
        <taxon>Embryophyta</taxon>
        <taxon>Tracheophyta</taxon>
        <taxon>Spermatophyta</taxon>
        <taxon>Magnoliopsida</taxon>
        <taxon>eudicotyledons</taxon>
        <taxon>Gunneridae</taxon>
        <taxon>Pentapetalae</taxon>
        <taxon>rosids</taxon>
        <taxon>fabids</taxon>
        <taxon>Fabales</taxon>
        <taxon>Fabaceae</taxon>
        <taxon>Papilionoideae</taxon>
        <taxon>50 kb inversion clade</taxon>
        <taxon>NPAAA clade</taxon>
        <taxon>indigoferoid/millettioid clade</taxon>
        <taxon>Phaseoleae</taxon>
        <taxon>Glycine</taxon>
        <taxon>Glycine subgen. Soja</taxon>
    </lineage>
</organism>
<dbReference type="OMA" id="CAINSIQ"/>
<evidence type="ECO:0000313" key="3">
    <source>
        <dbReference type="EMBL" id="KRH05287.1"/>
    </source>
</evidence>
<dbReference type="EnsemblPlants" id="KRH05287">
    <property type="protein sequence ID" value="KRH05287"/>
    <property type="gene ID" value="GLYMA_17G218100"/>
</dbReference>
<reference evidence="4" key="2">
    <citation type="submission" date="2018-02" db="UniProtKB">
        <authorList>
            <consortium name="EnsemblPlants"/>
        </authorList>
    </citation>
    <scope>IDENTIFICATION</scope>
    <source>
        <strain evidence="4">Williams 82</strain>
    </source>
</reference>
<feature type="signal peptide" evidence="2">
    <location>
        <begin position="1"/>
        <end position="23"/>
    </location>
</feature>
<dbReference type="HOGENOM" id="CLU_102808_2_0_1"/>